<dbReference type="AlphaFoldDB" id="A0A9P0GHL2"/>
<organism evidence="5 6">
    <name type="scientific">Psylliodes chrysocephalus</name>
    <dbReference type="NCBI Taxonomy" id="3402493"/>
    <lineage>
        <taxon>Eukaryota</taxon>
        <taxon>Metazoa</taxon>
        <taxon>Ecdysozoa</taxon>
        <taxon>Arthropoda</taxon>
        <taxon>Hexapoda</taxon>
        <taxon>Insecta</taxon>
        <taxon>Pterygota</taxon>
        <taxon>Neoptera</taxon>
        <taxon>Endopterygota</taxon>
        <taxon>Coleoptera</taxon>
        <taxon>Polyphaga</taxon>
        <taxon>Cucujiformia</taxon>
        <taxon>Chrysomeloidea</taxon>
        <taxon>Chrysomelidae</taxon>
        <taxon>Galerucinae</taxon>
        <taxon>Alticini</taxon>
        <taxon>Psylliodes</taxon>
    </lineage>
</organism>
<evidence type="ECO:0000256" key="2">
    <source>
        <dbReference type="ARBA" id="ARBA00022801"/>
    </source>
</evidence>
<keyword evidence="3" id="KW-0732">Signal</keyword>
<dbReference type="InterPro" id="IPR036526">
    <property type="entry name" value="C-N_Hydrolase_sf"/>
</dbReference>
<evidence type="ECO:0000256" key="3">
    <source>
        <dbReference type="SAM" id="SignalP"/>
    </source>
</evidence>
<dbReference type="Gene3D" id="3.60.110.10">
    <property type="entry name" value="Carbon-nitrogen hydrolase"/>
    <property type="match status" value="1"/>
</dbReference>
<protein>
    <recommendedName>
        <fullName evidence="4">CN hydrolase domain-containing protein</fullName>
    </recommendedName>
</protein>
<feature type="domain" description="CN hydrolase" evidence="4">
    <location>
        <begin position="25"/>
        <end position="280"/>
    </location>
</feature>
<dbReference type="PROSITE" id="PS50263">
    <property type="entry name" value="CN_HYDROLASE"/>
    <property type="match status" value="1"/>
</dbReference>
<evidence type="ECO:0000313" key="5">
    <source>
        <dbReference type="EMBL" id="CAH1113959.1"/>
    </source>
</evidence>
<name>A0A9P0GHL2_9CUCU</name>
<keyword evidence="2" id="KW-0378">Hydrolase</keyword>
<comment type="similarity">
    <text evidence="1">Belongs to the carbon-nitrogen hydrolase superfamily. BTD/VNN family.</text>
</comment>
<dbReference type="PANTHER" id="PTHR10609:SF14">
    <property type="entry name" value="BIOTINIDASE"/>
    <property type="match status" value="1"/>
</dbReference>
<dbReference type="PANTHER" id="PTHR10609">
    <property type="entry name" value="BIOTINIDASE-RELATED"/>
    <property type="match status" value="1"/>
</dbReference>
<dbReference type="EMBL" id="OV651820">
    <property type="protein sequence ID" value="CAH1113959.1"/>
    <property type="molecule type" value="Genomic_DNA"/>
</dbReference>
<dbReference type="InterPro" id="IPR040154">
    <property type="entry name" value="Biotinidase/VNN"/>
</dbReference>
<dbReference type="Pfam" id="PF19018">
    <property type="entry name" value="Vanin_C"/>
    <property type="match status" value="1"/>
</dbReference>
<dbReference type="InterPro" id="IPR043957">
    <property type="entry name" value="Vanin_C"/>
</dbReference>
<keyword evidence="6" id="KW-1185">Reference proteome</keyword>
<sequence length="490" mass="54623">MTNYKKLFLLSFTIICSVQMIQSDYIAAVVEYEPINATFPNETVEANLAQYVYFIEHAQLSSVQIIVFPEYGLTGLADNASEYAIEIPNPTDNSIHFEHFWLEKLSNAAVAHSMYVVVNLLEKEKAEKNILYYNTDVVFDTKGRIVAKHRKVNLFQEPLLTPGNSEQNKNIFTTDFGVTFGVFTCADISFYNPAKTILSNPAVTDIIFPTAWGSFLPFFHSLSIQNAYTLASKVNLLAANLNSVENGMSGSGIYAADGTIISYYLSGKPGSKMQIATVKTTPTSETTVFDTYGYEPLNNTISTLDNLNTNRYFDSEKYVFKRLNISQLNIKEEVCHRSFCCAFSINVSSTALNASEIYQIMAYRGPARIGELRNLKFCSLVACKSSDLNTCGDRNIKLTSKLESVLVETNVLDEREGFYLPISLTGDLVPVFNTSYNSTAYKGARIYKYLASNIKQENILAFGIVANDGITLSFNSMLIVGILVLKHLLR</sequence>
<evidence type="ECO:0000259" key="4">
    <source>
        <dbReference type="PROSITE" id="PS50263"/>
    </source>
</evidence>
<evidence type="ECO:0000256" key="1">
    <source>
        <dbReference type="ARBA" id="ARBA00008225"/>
    </source>
</evidence>
<proteinExistence type="inferred from homology"/>
<accession>A0A9P0GHL2</accession>
<feature type="chain" id="PRO_5040223563" description="CN hydrolase domain-containing protein" evidence="3">
    <location>
        <begin position="24"/>
        <end position="490"/>
    </location>
</feature>
<reference evidence="5" key="1">
    <citation type="submission" date="2022-01" db="EMBL/GenBank/DDBJ databases">
        <authorList>
            <person name="King R."/>
        </authorList>
    </citation>
    <scope>NUCLEOTIDE SEQUENCE</scope>
</reference>
<dbReference type="Proteomes" id="UP001153636">
    <property type="component" value="Chromosome 8"/>
</dbReference>
<feature type="signal peptide" evidence="3">
    <location>
        <begin position="1"/>
        <end position="23"/>
    </location>
</feature>
<evidence type="ECO:0000313" key="6">
    <source>
        <dbReference type="Proteomes" id="UP001153636"/>
    </source>
</evidence>
<gene>
    <name evidence="5" type="ORF">PSYICH_LOCUS14242</name>
</gene>
<dbReference type="OrthoDB" id="10250282at2759"/>
<dbReference type="InterPro" id="IPR003010">
    <property type="entry name" value="C-N_Hydrolase"/>
</dbReference>
<dbReference type="Pfam" id="PF00795">
    <property type="entry name" value="CN_hydrolase"/>
    <property type="match status" value="1"/>
</dbReference>
<dbReference type="GO" id="GO:0016787">
    <property type="term" value="F:hydrolase activity"/>
    <property type="evidence" value="ECO:0007669"/>
    <property type="project" value="UniProtKB-KW"/>
</dbReference>
<dbReference type="SUPFAM" id="SSF56317">
    <property type="entry name" value="Carbon-nitrogen hydrolase"/>
    <property type="match status" value="1"/>
</dbReference>